<protein>
    <submittedName>
        <fullName evidence="1">Uncharacterized protein</fullName>
    </submittedName>
</protein>
<dbReference type="Proteomes" id="UP000799755">
    <property type="component" value="Unassembled WGS sequence"/>
</dbReference>
<reference evidence="1" key="1">
    <citation type="journal article" date="2020" name="Stud. Mycol.">
        <title>101 Dothideomycetes genomes: a test case for predicting lifestyles and emergence of pathogens.</title>
        <authorList>
            <person name="Haridas S."/>
            <person name="Albert R."/>
            <person name="Binder M."/>
            <person name="Bloem J."/>
            <person name="Labutti K."/>
            <person name="Salamov A."/>
            <person name="Andreopoulos B."/>
            <person name="Baker S."/>
            <person name="Barry K."/>
            <person name="Bills G."/>
            <person name="Bluhm B."/>
            <person name="Cannon C."/>
            <person name="Castanera R."/>
            <person name="Culley D."/>
            <person name="Daum C."/>
            <person name="Ezra D."/>
            <person name="Gonzalez J."/>
            <person name="Henrissat B."/>
            <person name="Kuo A."/>
            <person name="Liang C."/>
            <person name="Lipzen A."/>
            <person name="Lutzoni F."/>
            <person name="Magnuson J."/>
            <person name="Mondo S."/>
            <person name="Nolan M."/>
            <person name="Ohm R."/>
            <person name="Pangilinan J."/>
            <person name="Park H.-J."/>
            <person name="Ramirez L."/>
            <person name="Alfaro M."/>
            <person name="Sun H."/>
            <person name="Tritt A."/>
            <person name="Yoshinaga Y."/>
            <person name="Zwiers L.-H."/>
            <person name="Turgeon B."/>
            <person name="Goodwin S."/>
            <person name="Spatafora J."/>
            <person name="Crous P."/>
            <person name="Grigoriev I."/>
        </authorList>
    </citation>
    <scope>NUCLEOTIDE SEQUENCE</scope>
    <source>
        <strain evidence="1">ATCC 200398</strain>
    </source>
</reference>
<proteinExistence type="predicted"/>
<organism evidence="1 2">
    <name type="scientific">Lindgomyces ingoldianus</name>
    <dbReference type="NCBI Taxonomy" id="673940"/>
    <lineage>
        <taxon>Eukaryota</taxon>
        <taxon>Fungi</taxon>
        <taxon>Dikarya</taxon>
        <taxon>Ascomycota</taxon>
        <taxon>Pezizomycotina</taxon>
        <taxon>Dothideomycetes</taxon>
        <taxon>Pleosporomycetidae</taxon>
        <taxon>Pleosporales</taxon>
        <taxon>Lindgomycetaceae</taxon>
        <taxon>Lindgomyces</taxon>
    </lineage>
</organism>
<sequence>MCVPVVVANNLSRHNIIPPRAPPQLTADRNNDDFSVSKRNLFHNSVPHFPMALIKRQLVSSHGSKLRTPTTGILTNIKRNSVNVFYSDPIIYNTVVRSLGNYVNELWHTTPSFTPFMTETPLPPPLQFEPDPKQSYTNADEVKLYNMRAKEVTVMKNGRKRSLASGNIATGARSSAFFTSKFFFHPMKSVPPPPRNFAGFKRPPALERRPSKLAYAGALKCREFAMINVMGEIFKAPDKPKTKGLQKMPGPFKELRDAAIDPNDGGDDEENKFNPGENLERIQESAQAICDYNIETWRNRQSNWHTRFYEVGSFTREYIPTNYPTDGNSNRAFSPPPSRSKTDIHKRRIDIKIGRKYAEKDEGEDTICYLEATKYVLIWCGRHELTLFHTTDCENLKINSGCDLEYCQLKVEEADEGPEKKPGKREEAQVKDESGTESIPKGQNQQKQAQKSIREGESINSLLQTHHYPESSLGDLMVCMLRAMAHGLLVHALIVLSAIRLKFRHLQEKDARARKRVTNALTCLEFELSAEAKWSYIFLRSSEAVVGEQFIPKGLSRTSVDDSTEKIYLGREAWVLRASPPFSMSLGYSGKHFHRSGEDMGCLINDDPTMRSKCGEQTSYLGQCRMFSSFNPTSQFASHVEIPSEYLTSLFGLSSKTAILTRATGGLGSAMAIGLAKAGADTVSIEVLNDP</sequence>
<name>A0ACB6QE27_9PLEO</name>
<evidence type="ECO:0000313" key="2">
    <source>
        <dbReference type="Proteomes" id="UP000799755"/>
    </source>
</evidence>
<evidence type="ECO:0000313" key="1">
    <source>
        <dbReference type="EMBL" id="KAF2465152.1"/>
    </source>
</evidence>
<dbReference type="EMBL" id="MU003531">
    <property type="protein sequence ID" value="KAF2465152.1"/>
    <property type="molecule type" value="Genomic_DNA"/>
</dbReference>
<gene>
    <name evidence="1" type="ORF">BDR25DRAFT_360774</name>
</gene>
<comment type="caution">
    <text evidence="1">The sequence shown here is derived from an EMBL/GenBank/DDBJ whole genome shotgun (WGS) entry which is preliminary data.</text>
</comment>
<accession>A0ACB6QE27</accession>
<keyword evidence="2" id="KW-1185">Reference proteome</keyword>